<comment type="similarity">
    <text evidence="4">Belongs to the CsrA/RsmA family.</text>
</comment>
<dbReference type="AlphaFoldDB" id="A0A518CL59"/>
<keyword evidence="3 4" id="KW-0694">RNA-binding</keyword>
<evidence type="ECO:0000256" key="2">
    <source>
        <dbReference type="ARBA" id="ARBA00022845"/>
    </source>
</evidence>
<evidence type="ECO:0000256" key="3">
    <source>
        <dbReference type="ARBA" id="ARBA00022884"/>
    </source>
</evidence>
<keyword evidence="2 4" id="KW-0810">Translation regulation</keyword>
<comment type="subcellular location">
    <subcellularLocation>
        <location evidence="4">Cytoplasm</location>
    </subcellularLocation>
</comment>
<dbReference type="GO" id="GO:1902208">
    <property type="term" value="P:regulation of bacterial-type flagellum assembly"/>
    <property type="evidence" value="ECO:0007669"/>
    <property type="project" value="UniProtKB-UniRule"/>
</dbReference>
<dbReference type="InterPro" id="IPR036107">
    <property type="entry name" value="CsrA_sf"/>
</dbReference>
<comment type="subunit">
    <text evidence="4">Homodimer; the beta-strands of each monomer intercalate to form a hydrophobic core, while the alpha-helices form wings that extend away from the core.</text>
</comment>
<dbReference type="GO" id="GO:0005829">
    <property type="term" value="C:cytosol"/>
    <property type="evidence" value="ECO:0007669"/>
    <property type="project" value="TreeGrafter"/>
</dbReference>
<dbReference type="SUPFAM" id="SSF117130">
    <property type="entry name" value="CsrA-like"/>
    <property type="match status" value="1"/>
</dbReference>
<evidence type="ECO:0000313" key="6">
    <source>
        <dbReference type="Proteomes" id="UP000317178"/>
    </source>
</evidence>
<dbReference type="EMBL" id="CP036281">
    <property type="protein sequence ID" value="QDU79968.1"/>
    <property type="molecule type" value="Genomic_DNA"/>
</dbReference>
<comment type="function">
    <text evidence="4">A translational regulator that binds mRNA to regulate translation initiation and/or mRNA stability. Usually binds in the 5'-UTR at or near the Shine-Dalgarno sequence preventing ribosome-binding, thus repressing translation. Its main target seems to be the major flagellin gene, while its function is anatagonized by FliW.</text>
</comment>
<evidence type="ECO:0000256" key="4">
    <source>
        <dbReference type="HAMAP-Rule" id="MF_00167"/>
    </source>
</evidence>
<dbReference type="PANTHER" id="PTHR34984:SF1">
    <property type="entry name" value="CARBON STORAGE REGULATOR"/>
    <property type="match status" value="1"/>
</dbReference>
<name>A0A518CL59_9PLAN</name>
<dbReference type="KEGG" id="plon:Pla110_16900"/>
<keyword evidence="6" id="KW-1185">Reference proteome</keyword>
<keyword evidence="4" id="KW-1005">Bacterial flagellum biogenesis</keyword>
<dbReference type="GO" id="GO:0006402">
    <property type="term" value="P:mRNA catabolic process"/>
    <property type="evidence" value="ECO:0007669"/>
    <property type="project" value="InterPro"/>
</dbReference>
<dbReference type="HAMAP" id="MF_00167">
    <property type="entry name" value="CsrA"/>
    <property type="match status" value="1"/>
</dbReference>
<dbReference type="PANTHER" id="PTHR34984">
    <property type="entry name" value="CARBON STORAGE REGULATOR"/>
    <property type="match status" value="1"/>
</dbReference>
<protein>
    <recommendedName>
        <fullName evidence="4">Translational regulator CsrA</fullName>
    </recommendedName>
</protein>
<evidence type="ECO:0000256" key="1">
    <source>
        <dbReference type="ARBA" id="ARBA00022490"/>
    </source>
</evidence>
<dbReference type="Proteomes" id="UP000317178">
    <property type="component" value="Chromosome"/>
</dbReference>
<dbReference type="OrthoDB" id="289081at2"/>
<keyword evidence="1 4" id="KW-0963">Cytoplasm</keyword>
<accession>A0A518CL59</accession>
<dbReference type="Pfam" id="PF02599">
    <property type="entry name" value="CsrA"/>
    <property type="match status" value="1"/>
</dbReference>
<dbReference type="GO" id="GO:0006109">
    <property type="term" value="P:regulation of carbohydrate metabolic process"/>
    <property type="evidence" value="ECO:0007669"/>
    <property type="project" value="InterPro"/>
</dbReference>
<reference evidence="5 6" key="1">
    <citation type="submission" date="2019-02" db="EMBL/GenBank/DDBJ databases">
        <title>Deep-cultivation of Planctomycetes and their phenomic and genomic characterization uncovers novel biology.</title>
        <authorList>
            <person name="Wiegand S."/>
            <person name="Jogler M."/>
            <person name="Boedeker C."/>
            <person name="Pinto D."/>
            <person name="Vollmers J."/>
            <person name="Rivas-Marin E."/>
            <person name="Kohn T."/>
            <person name="Peeters S.H."/>
            <person name="Heuer A."/>
            <person name="Rast P."/>
            <person name="Oberbeckmann S."/>
            <person name="Bunk B."/>
            <person name="Jeske O."/>
            <person name="Meyerdierks A."/>
            <person name="Storesund J.E."/>
            <person name="Kallscheuer N."/>
            <person name="Luecker S."/>
            <person name="Lage O.M."/>
            <person name="Pohl T."/>
            <person name="Merkel B.J."/>
            <person name="Hornburger P."/>
            <person name="Mueller R.-W."/>
            <person name="Bruemmer F."/>
            <person name="Labrenz M."/>
            <person name="Spormann A.M."/>
            <person name="Op den Camp H."/>
            <person name="Overmann J."/>
            <person name="Amann R."/>
            <person name="Jetten M.S.M."/>
            <person name="Mascher T."/>
            <person name="Medema M.H."/>
            <person name="Devos D.P."/>
            <person name="Kaster A.-K."/>
            <person name="Ovreas L."/>
            <person name="Rohde M."/>
            <person name="Galperin M.Y."/>
            <person name="Jogler C."/>
        </authorList>
    </citation>
    <scope>NUCLEOTIDE SEQUENCE [LARGE SCALE GENOMIC DNA]</scope>
    <source>
        <strain evidence="5 6">Pla110</strain>
    </source>
</reference>
<proteinExistence type="inferred from homology"/>
<dbReference type="GO" id="GO:0045947">
    <property type="term" value="P:negative regulation of translational initiation"/>
    <property type="evidence" value="ECO:0007669"/>
    <property type="project" value="UniProtKB-UniRule"/>
</dbReference>
<sequence>MLVLTRKKSEMIHIGENIVVKVIRTGKGHVKIGIEAPADVRVLRAELCEEPVDASQLENALENEEEIQLQLSVA</sequence>
<dbReference type="GO" id="GO:0044781">
    <property type="term" value="P:bacterial-type flagellum organization"/>
    <property type="evidence" value="ECO:0007669"/>
    <property type="project" value="UniProtKB-KW"/>
</dbReference>
<evidence type="ECO:0000313" key="5">
    <source>
        <dbReference type="EMBL" id="QDU79968.1"/>
    </source>
</evidence>
<dbReference type="InterPro" id="IPR003751">
    <property type="entry name" value="CsrA"/>
</dbReference>
<dbReference type="Gene3D" id="2.60.40.4380">
    <property type="entry name" value="Translational regulator CsrA"/>
    <property type="match status" value="1"/>
</dbReference>
<organism evidence="5 6">
    <name type="scientific">Polystyrenella longa</name>
    <dbReference type="NCBI Taxonomy" id="2528007"/>
    <lineage>
        <taxon>Bacteria</taxon>
        <taxon>Pseudomonadati</taxon>
        <taxon>Planctomycetota</taxon>
        <taxon>Planctomycetia</taxon>
        <taxon>Planctomycetales</taxon>
        <taxon>Planctomycetaceae</taxon>
        <taxon>Polystyrenella</taxon>
    </lineage>
</organism>
<keyword evidence="4" id="KW-0678">Repressor</keyword>
<gene>
    <name evidence="4" type="primary">csrA</name>
    <name evidence="5" type="ORF">Pla110_16900</name>
</gene>
<dbReference type="GO" id="GO:0048027">
    <property type="term" value="F:mRNA 5'-UTR binding"/>
    <property type="evidence" value="ECO:0007669"/>
    <property type="project" value="UniProtKB-UniRule"/>
</dbReference>
<dbReference type="RefSeq" id="WP_144994988.1">
    <property type="nucleotide sequence ID" value="NZ_CP036281.1"/>
</dbReference>